<dbReference type="HOGENOM" id="CLU_050032_0_0_11"/>
<keyword evidence="4" id="KW-1185">Reference proteome</keyword>
<dbReference type="Pfam" id="PF04230">
    <property type="entry name" value="PS_pyruv_trans"/>
    <property type="match status" value="1"/>
</dbReference>
<accession>W5II79</accession>
<feature type="domain" description="Polysaccharide pyruvyl transferase" evidence="2">
    <location>
        <begin position="62"/>
        <end position="295"/>
    </location>
</feature>
<name>W5II79_SCAIO</name>
<dbReference type="EMBL" id="ADCX01000002">
    <property type="protein sequence ID" value="EFG26576.2"/>
    <property type="molecule type" value="Genomic_DNA"/>
</dbReference>
<sequence length="433" mass="48880">MKMNPKKWLRKIVPVSNRAFDRKAEELTSRLDQLDAKLDALHHDKAAKQRAYYLVAEPGYPNYGDELIAREWLKYLAKIAPDTPVYLDCTRPGPAASILRNYHPHLRVVDTLSRLTFENKYVAEGDAGNITGITDFIEQAFEDEGAAARYSSGLQLIKSEVEGVHFLGGGYMNGRWIPNLARLELGRWCHHHSIPVIATGVGLMPMIEKTATYTRQVAQNFNHFSVRDQESFDMLTRDNEGAGNIELMPDDCFINGLADSYVSESDQPFLPDTMVCIQTDLVTDPDAIYHHVLETLKVWNIGRNDPIGVVECNPYVDYPIVEVLKNQGYTVQFFPTAFLLEQGFPARPGQRWLTTRFHPHILAAACGARGSFITVDDRYYGVKHAAVLRMGSRWSHAVLGKDIPQPGEGFSDATSPDRYSEQIRANVRDFYKI</sequence>
<dbReference type="RefSeq" id="WP_115672859.1">
    <property type="nucleotide sequence ID" value="NZ_GG770225.1"/>
</dbReference>
<organism evidence="3 4">
    <name type="scientific">Scardovia inopinata F0304</name>
    <dbReference type="NCBI Taxonomy" id="641146"/>
    <lineage>
        <taxon>Bacteria</taxon>
        <taxon>Bacillati</taxon>
        <taxon>Actinomycetota</taxon>
        <taxon>Actinomycetes</taxon>
        <taxon>Bifidobacteriales</taxon>
        <taxon>Bifidobacteriaceae</taxon>
        <taxon>Scardovia</taxon>
    </lineage>
</organism>
<keyword evidence="1" id="KW-0175">Coiled coil</keyword>
<dbReference type="InterPro" id="IPR007345">
    <property type="entry name" value="Polysacch_pyruvyl_Trfase"/>
</dbReference>
<evidence type="ECO:0000259" key="2">
    <source>
        <dbReference type="Pfam" id="PF04230"/>
    </source>
</evidence>
<evidence type="ECO:0000256" key="1">
    <source>
        <dbReference type="SAM" id="Coils"/>
    </source>
</evidence>
<reference evidence="3 4" key="1">
    <citation type="submission" date="2012-01" db="EMBL/GenBank/DDBJ databases">
        <title>The Genome Sequence of Scardovia inopinata F0304.</title>
        <authorList>
            <consortium name="The Broad Institute Genome Sequencing Platform"/>
            <person name="Ward D."/>
            <person name="Earl A."/>
            <person name="Feldgarden M."/>
            <person name="Gevers D."/>
            <person name="Young S."/>
            <person name="Zeng Q."/>
            <person name="Koehrsen M."/>
            <person name="Alvarado L."/>
            <person name="Berlin A.M."/>
            <person name="Borenstein D."/>
            <person name="Chapman S.B."/>
            <person name="Chen Z."/>
            <person name="Engels R."/>
            <person name="Freedman E."/>
            <person name="Gellesch M."/>
            <person name="Goldberg J."/>
            <person name="Griggs A."/>
            <person name="Gujja S."/>
            <person name="Heilman E.R."/>
            <person name="Heiman D.I."/>
            <person name="Hepburn T.A."/>
            <person name="Howarth C."/>
            <person name="Jen D."/>
            <person name="Larson L."/>
            <person name="Mehta T."/>
            <person name="Park D."/>
            <person name="Pearson M."/>
            <person name="Richards J."/>
            <person name="Roberts A."/>
            <person name="Saif S."/>
            <person name="Shea T.D."/>
            <person name="Shenoy N."/>
            <person name="Sisk P."/>
            <person name="Stolte C."/>
            <person name="Sykes S.N."/>
            <person name="Walk T."/>
            <person name="White J."/>
            <person name="Yandava C."/>
            <person name="Izard J."/>
            <person name="Baranova O.V."/>
            <person name="Blanton J.M."/>
            <person name="Tanner A.C."/>
            <person name="Dewhirst F."/>
            <person name="Haas B."/>
            <person name="Nusbaum C."/>
            <person name="Birren B."/>
        </authorList>
    </citation>
    <scope>NUCLEOTIDE SEQUENCE [LARGE SCALE GENOMIC DNA]</scope>
    <source>
        <strain evidence="3 4">F0304</strain>
    </source>
</reference>
<dbReference type="eggNOG" id="COG2327">
    <property type="taxonomic scope" value="Bacteria"/>
</dbReference>
<comment type="caution">
    <text evidence="3">The sequence shown here is derived from an EMBL/GenBank/DDBJ whole genome shotgun (WGS) entry which is preliminary data.</text>
</comment>
<evidence type="ECO:0000313" key="3">
    <source>
        <dbReference type="EMBL" id="EFG26576.2"/>
    </source>
</evidence>
<feature type="coiled-coil region" evidence="1">
    <location>
        <begin position="17"/>
        <end position="51"/>
    </location>
</feature>
<proteinExistence type="predicted"/>
<dbReference type="AlphaFoldDB" id="W5II79"/>
<dbReference type="Proteomes" id="UP000005777">
    <property type="component" value="Unassembled WGS sequence"/>
</dbReference>
<protein>
    <recommendedName>
        <fullName evidence="2">Polysaccharide pyruvyl transferase domain-containing protein</fullName>
    </recommendedName>
</protein>
<gene>
    <name evidence="3" type="ORF">HMPREF9020_00198</name>
</gene>
<evidence type="ECO:0000313" key="4">
    <source>
        <dbReference type="Proteomes" id="UP000005777"/>
    </source>
</evidence>